<dbReference type="OrthoDB" id="6043530at2"/>
<comment type="caution">
    <text evidence="3">The sequence shown here is derived from an EMBL/GenBank/DDBJ whole genome shotgun (WGS) entry which is preliminary data.</text>
</comment>
<evidence type="ECO:0000259" key="2">
    <source>
        <dbReference type="Pfam" id="PF25799"/>
    </source>
</evidence>
<evidence type="ECO:0000313" key="4">
    <source>
        <dbReference type="Proteomes" id="UP000018957"/>
    </source>
</evidence>
<dbReference type="Proteomes" id="UP000018957">
    <property type="component" value="Unassembled WGS sequence"/>
</dbReference>
<keyword evidence="1" id="KW-1133">Transmembrane helix</keyword>
<accession>W3VEZ8</accession>
<proteinExistence type="predicted"/>
<keyword evidence="4" id="KW-1185">Reference proteome</keyword>
<dbReference type="AlphaFoldDB" id="W3VEZ8"/>
<dbReference type="EMBL" id="AYSJ01000002">
    <property type="protein sequence ID" value="ETS33675.1"/>
    <property type="molecule type" value="Genomic_DNA"/>
</dbReference>
<sequence length="71" mass="7282">MPEAARLGDTIGHSSAMAGLIAGTVIGSLISAAGGPLCRRISYILSRDGRFADGCRRCGEHGGGIFRRHGA</sequence>
<feature type="domain" description="Double-stranded DNA deaminase toxin A prePAAR motif" evidence="2">
    <location>
        <begin position="1"/>
        <end position="28"/>
    </location>
</feature>
<evidence type="ECO:0000256" key="1">
    <source>
        <dbReference type="SAM" id="Phobius"/>
    </source>
</evidence>
<dbReference type="InterPro" id="IPR057925">
    <property type="entry name" value="prePAAR_DddA"/>
</dbReference>
<organism evidence="3 4">
    <name type="scientific">Photorhabdus khanii NC19</name>
    <dbReference type="NCBI Taxonomy" id="1004151"/>
    <lineage>
        <taxon>Bacteria</taxon>
        <taxon>Pseudomonadati</taxon>
        <taxon>Pseudomonadota</taxon>
        <taxon>Gammaproteobacteria</taxon>
        <taxon>Enterobacterales</taxon>
        <taxon>Morganellaceae</taxon>
        <taxon>Photorhabdus</taxon>
    </lineage>
</organism>
<name>W3VEZ8_9GAMM</name>
<feature type="transmembrane region" description="Helical" evidence="1">
    <location>
        <begin position="16"/>
        <end position="38"/>
    </location>
</feature>
<dbReference type="RefSeq" id="WP_036843328.1">
    <property type="nucleotide sequence ID" value="NZ_AYSJ01000002.1"/>
</dbReference>
<keyword evidence="1" id="KW-0812">Transmembrane</keyword>
<evidence type="ECO:0000313" key="3">
    <source>
        <dbReference type="EMBL" id="ETS33675.1"/>
    </source>
</evidence>
<protein>
    <recommendedName>
        <fullName evidence="2">Double-stranded DNA deaminase toxin A prePAAR motif domain-containing protein</fullName>
    </recommendedName>
</protein>
<dbReference type="PATRIC" id="fig|1004151.3.peg.914"/>
<gene>
    <name evidence="3" type="ORF">PTE_00852</name>
</gene>
<keyword evidence="1" id="KW-0472">Membrane</keyword>
<dbReference type="Pfam" id="PF25799">
    <property type="entry name" value="prePAAR_I"/>
    <property type="match status" value="1"/>
</dbReference>
<reference evidence="3 4" key="1">
    <citation type="submission" date="2013-11" db="EMBL/GenBank/DDBJ databases">
        <title>Elucidation of the Photorhabdus temperata genome and generation of transposon mutant library to identify motility mutants.</title>
        <authorList>
            <person name="Hurst S.G.IV."/>
            <person name="Micheals B."/>
            <person name="Abebe-Akele F."/>
            <person name="Rowedder H."/>
            <person name="Bullock H."/>
            <person name="Jackobeck R."/>
            <person name="Janicki E."/>
            <person name="Tisa L.S."/>
        </authorList>
    </citation>
    <scope>NUCLEOTIDE SEQUENCE [LARGE SCALE GENOMIC DNA]</scope>
    <source>
        <strain evidence="3 4">NC19</strain>
    </source>
</reference>